<dbReference type="GO" id="GO:0003700">
    <property type="term" value="F:DNA-binding transcription factor activity"/>
    <property type="evidence" value="ECO:0007669"/>
    <property type="project" value="TreeGrafter"/>
</dbReference>
<evidence type="ECO:0000256" key="4">
    <source>
        <dbReference type="PROSITE-ProRule" id="PRU00335"/>
    </source>
</evidence>
<dbReference type="Proteomes" id="UP000622580">
    <property type="component" value="Unassembled WGS sequence"/>
</dbReference>
<evidence type="ECO:0000256" key="2">
    <source>
        <dbReference type="ARBA" id="ARBA00023125"/>
    </source>
</evidence>
<name>A0A941HUB5_9CAUL</name>
<comment type="caution">
    <text evidence="6">The sequence shown here is derived from an EMBL/GenBank/DDBJ whole genome shotgun (WGS) entry which is preliminary data.</text>
</comment>
<keyword evidence="3" id="KW-0804">Transcription</keyword>
<evidence type="ECO:0000256" key="1">
    <source>
        <dbReference type="ARBA" id="ARBA00023015"/>
    </source>
</evidence>
<evidence type="ECO:0000313" key="6">
    <source>
        <dbReference type="EMBL" id="MBR7617941.1"/>
    </source>
</evidence>
<dbReference type="SUPFAM" id="SSF46689">
    <property type="entry name" value="Homeodomain-like"/>
    <property type="match status" value="1"/>
</dbReference>
<evidence type="ECO:0000313" key="7">
    <source>
        <dbReference type="Proteomes" id="UP000622580"/>
    </source>
</evidence>
<protein>
    <submittedName>
        <fullName evidence="6">TetR/AcrR family transcriptional regulator</fullName>
    </submittedName>
</protein>
<dbReference type="InterPro" id="IPR036271">
    <property type="entry name" value="Tet_transcr_reg_TetR-rel_C_sf"/>
</dbReference>
<feature type="domain" description="HTH tetR-type" evidence="5">
    <location>
        <begin position="10"/>
        <end position="69"/>
    </location>
</feature>
<dbReference type="SUPFAM" id="SSF48498">
    <property type="entry name" value="Tetracyclin repressor-like, C-terminal domain"/>
    <property type="match status" value="1"/>
</dbReference>
<evidence type="ECO:0000256" key="3">
    <source>
        <dbReference type="ARBA" id="ARBA00023163"/>
    </source>
</evidence>
<dbReference type="Gene3D" id="1.10.10.60">
    <property type="entry name" value="Homeodomain-like"/>
    <property type="match status" value="1"/>
</dbReference>
<gene>
    <name evidence="6" type="ORF">JKL49_00950</name>
</gene>
<dbReference type="InterPro" id="IPR009057">
    <property type="entry name" value="Homeodomain-like_sf"/>
</dbReference>
<dbReference type="Pfam" id="PF14246">
    <property type="entry name" value="TetR_C_7"/>
    <property type="match status" value="1"/>
</dbReference>
<dbReference type="Gene3D" id="1.10.357.10">
    <property type="entry name" value="Tetracycline Repressor, domain 2"/>
    <property type="match status" value="1"/>
</dbReference>
<proteinExistence type="predicted"/>
<dbReference type="EMBL" id="JAGSGD010000001">
    <property type="protein sequence ID" value="MBR7617941.1"/>
    <property type="molecule type" value="Genomic_DNA"/>
</dbReference>
<dbReference type="Pfam" id="PF00440">
    <property type="entry name" value="TetR_N"/>
    <property type="match status" value="1"/>
</dbReference>
<dbReference type="FunFam" id="1.10.10.60:FF:000141">
    <property type="entry name" value="TetR family transcriptional regulator"/>
    <property type="match status" value="1"/>
</dbReference>
<feature type="DNA-binding region" description="H-T-H motif" evidence="4">
    <location>
        <begin position="32"/>
        <end position="51"/>
    </location>
</feature>
<keyword evidence="1" id="KW-0805">Transcription regulation</keyword>
<keyword evidence="7" id="KW-1185">Reference proteome</keyword>
<dbReference type="PROSITE" id="PS50977">
    <property type="entry name" value="HTH_TETR_2"/>
    <property type="match status" value="1"/>
</dbReference>
<sequence>MPRLAGQIDLAKGEAILDAAIAVLGERGLSASMEEVARRAGVSKQTIYNHYGSKAELIRALVDRRVADITASLETPGADEHPEEALAGFARTMLQAIVSPRATAMMRLYIQGAADAPDVARAVFEAGPKASRLRLAAFLAKETADGRLAVDDAAMAAEFFGGMVVGTYQLADLLGVDRGLTENQIDDIAAKAAHRFMRAYSV</sequence>
<dbReference type="InterPro" id="IPR050109">
    <property type="entry name" value="HTH-type_TetR-like_transc_reg"/>
</dbReference>
<dbReference type="RefSeq" id="WP_215337575.1">
    <property type="nucleotide sequence ID" value="NZ_JAGSGD010000001.1"/>
</dbReference>
<dbReference type="PANTHER" id="PTHR30055:SF146">
    <property type="entry name" value="HTH-TYPE TRANSCRIPTIONAL DUAL REGULATOR CECR"/>
    <property type="match status" value="1"/>
</dbReference>
<dbReference type="GO" id="GO:0000976">
    <property type="term" value="F:transcription cis-regulatory region binding"/>
    <property type="evidence" value="ECO:0007669"/>
    <property type="project" value="TreeGrafter"/>
</dbReference>
<dbReference type="AlphaFoldDB" id="A0A941HUB5"/>
<dbReference type="InterPro" id="IPR039536">
    <property type="entry name" value="TetR_C_Proteobacteria"/>
</dbReference>
<keyword evidence="2 4" id="KW-0238">DNA-binding</keyword>
<organism evidence="6 7">
    <name type="scientific">Phenylobacterium glaciei</name>
    <dbReference type="NCBI Taxonomy" id="2803784"/>
    <lineage>
        <taxon>Bacteria</taxon>
        <taxon>Pseudomonadati</taxon>
        <taxon>Pseudomonadota</taxon>
        <taxon>Alphaproteobacteria</taxon>
        <taxon>Caulobacterales</taxon>
        <taxon>Caulobacteraceae</taxon>
        <taxon>Phenylobacterium</taxon>
    </lineage>
</organism>
<accession>A0A941HUB5</accession>
<dbReference type="PANTHER" id="PTHR30055">
    <property type="entry name" value="HTH-TYPE TRANSCRIPTIONAL REGULATOR RUTR"/>
    <property type="match status" value="1"/>
</dbReference>
<evidence type="ECO:0000259" key="5">
    <source>
        <dbReference type="PROSITE" id="PS50977"/>
    </source>
</evidence>
<dbReference type="PRINTS" id="PR00455">
    <property type="entry name" value="HTHTETR"/>
</dbReference>
<reference evidence="6" key="1">
    <citation type="submission" date="2021-04" db="EMBL/GenBank/DDBJ databases">
        <title>Draft genome assembly of strain Phenylobacterium sp. 20VBR1 using MiniION and Illumina platforms.</title>
        <authorList>
            <person name="Thomas F.A."/>
            <person name="Krishnan K.P."/>
            <person name="Sinha R.K."/>
        </authorList>
    </citation>
    <scope>NUCLEOTIDE SEQUENCE</scope>
    <source>
        <strain evidence="6">20VBR1</strain>
    </source>
</reference>
<dbReference type="InterPro" id="IPR001647">
    <property type="entry name" value="HTH_TetR"/>
</dbReference>